<dbReference type="PROSITE" id="PS51257">
    <property type="entry name" value="PROKAR_LIPOPROTEIN"/>
    <property type="match status" value="1"/>
</dbReference>
<feature type="chain" id="PRO_5039154217" evidence="1">
    <location>
        <begin position="21"/>
        <end position="475"/>
    </location>
</feature>
<organism evidence="2 3">
    <name type="scientific">Candidatus Prevotella avicola</name>
    <dbReference type="NCBI Taxonomy" id="2838738"/>
    <lineage>
        <taxon>Bacteria</taxon>
        <taxon>Pseudomonadati</taxon>
        <taxon>Bacteroidota</taxon>
        <taxon>Bacteroidia</taxon>
        <taxon>Bacteroidales</taxon>
        <taxon>Prevotellaceae</taxon>
        <taxon>Prevotella</taxon>
    </lineage>
</organism>
<comment type="caution">
    <text evidence="2">The sequence shown here is derived from an EMBL/GenBank/DDBJ whole genome shotgun (WGS) entry which is preliminary data.</text>
</comment>
<sequence>MNLKNVAVIAMAAMAFTACDTTTGDVGFSLTDEADRLVISDAVYDVTSRSVVSGAVTTRNNECIVGKVKDPETNTYVKGDMMAQFVPLRDYSLPELDNITSLDDEDKVIADSCYIGLFYTTTYGDSLSPMKVTAYELTRPLEEGVTYKSDFDVFENGYASRDNYHASRSYTLDHPNDMIQIPLNKPYTKDGVTYNNYGTYLMRQYYEHRENFETFYQFLHNVCPGFYVENTSGLSNMANVFVSELYIYFRYRGIEKDQYGRDSVAHYVGYSRMDGTEEVLQINKVTNDKKQMEQLAADESCTYVKTPAGIFTELTLPVDDIMNGHEKDSLNTAKMVLQCYNNEKDDYSFDVPTTLLILQKDSLEKFFDENQLVNYQRSFLAYYNKNTAGSGDYNAYTFNNIGGLITEMYKNKGKSADWNKAIVVPVKLYTSTSGYGSGTVISKLTHDMSLTSAKLVRGTEANPIKLTVVYSRFEQ</sequence>
<reference evidence="2" key="1">
    <citation type="journal article" date="2021" name="PeerJ">
        <title>Extensive microbial diversity within the chicken gut microbiome revealed by metagenomics and culture.</title>
        <authorList>
            <person name="Gilroy R."/>
            <person name="Ravi A."/>
            <person name="Getino M."/>
            <person name="Pursley I."/>
            <person name="Horton D.L."/>
            <person name="Alikhan N.F."/>
            <person name="Baker D."/>
            <person name="Gharbi K."/>
            <person name="Hall N."/>
            <person name="Watson M."/>
            <person name="Adriaenssens E.M."/>
            <person name="Foster-Nyarko E."/>
            <person name="Jarju S."/>
            <person name="Secka A."/>
            <person name="Antonio M."/>
            <person name="Oren A."/>
            <person name="Chaudhuri R.R."/>
            <person name="La Ragione R."/>
            <person name="Hildebrand F."/>
            <person name="Pallen M.J."/>
        </authorList>
    </citation>
    <scope>NUCLEOTIDE SEQUENCE</scope>
    <source>
        <strain evidence="2">ChiHecec3B27-8219</strain>
    </source>
</reference>
<feature type="signal peptide" evidence="1">
    <location>
        <begin position="1"/>
        <end position="20"/>
    </location>
</feature>
<dbReference type="AlphaFoldDB" id="A0A9D2FY18"/>
<dbReference type="Pfam" id="PF14092">
    <property type="entry name" value="DUF4270"/>
    <property type="match status" value="1"/>
</dbReference>
<evidence type="ECO:0000313" key="2">
    <source>
        <dbReference type="EMBL" id="HIZ68545.1"/>
    </source>
</evidence>
<evidence type="ECO:0000256" key="1">
    <source>
        <dbReference type="SAM" id="SignalP"/>
    </source>
</evidence>
<dbReference type="EMBL" id="DXBE01000016">
    <property type="protein sequence ID" value="HIZ68545.1"/>
    <property type="molecule type" value="Genomic_DNA"/>
</dbReference>
<evidence type="ECO:0000313" key="3">
    <source>
        <dbReference type="Proteomes" id="UP000824055"/>
    </source>
</evidence>
<accession>A0A9D2FY18</accession>
<gene>
    <name evidence="2" type="ORF">H9966_01445</name>
</gene>
<keyword evidence="1" id="KW-0732">Signal</keyword>
<dbReference type="InterPro" id="IPR025366">
    <property type="entry name" value="DUF4270"/>
</dbReference>
<protein>
    <submittedName>
        <fullName evidence="2">DUF4270 domain-containing protein</fullName>
    </submittedName>
</protein>
<reference evidence="2" key="2">
    <citation type="submission" date="2021-04" db="EMBL/GenBank/DDBJ databases">
        <authorList>
            <person name="Gilroy R."/>
        </authorList>
    </citation>
    <scope>NUCLEOTIDE SEQUENCE</scope>
    <source>
        <strain evidence="2">ChiHecec3B27-8219</strain>
    </source>
</reference>
<proteinExistence type="predicted"/>
<name>A0A9D2FY18_9BACT</name>
<dbReference type="Proteomes" id="UP000824055">
    <property type="component" value="Unassembled WGS sequence"/>
</dbReference>